<accession>A0ABV9YVG3</accession>
<evidence type="ECO:0000256" key="1">
    <source>
        <dbReference type="ARBA" id="ARBA00023015"/>
    </source>
</evidence>
<feature type="compositionally biased region" description="Polar residues" evidence="4">
    <location>
        <begin position="253"/>
        <end position="264"/>
    </location>
</feature>
<evidence type="ECO:0000256" key="3">
    <source>
        <dbReference type="ARBA" id="ARBA00023163"/>
    </source>
</evidence>
<dbReference type="SMART" id="SM00345">
    <property type="entry name" value="HTH_GNTR"/>
    <property type="match status" value="1"/>
</dbReference>
<organism evidence="6 7">
    <name type="scientific">Actinomycetospora atypica</name>
    <dbReference type="NCBI Taxonomy" id="1290095"/>
    <lineage>
        <taxon>Bacteria</taxon>
        <taxon>Bacillati</taxon>
        <taxon>Actinomycetota</taxon>
        <taxon>Actinomycetes</taxon>
        <taxon>Pseudonocardiales</taxon>
        <taxon>Pseudonocardiaceae</taxon>
        <taxon>Actinomycetospora</taxon>
    </lineage>
</organism>
<dbReference type="InterPro" id="IPR036388">
    <property type="entry name" value="WH-like_DNA-bd_sf"/>
</dbReference>
<evidence type="ECO:0000256" key="4">
    <source>
        <dbReference type="SAM" id="MobiDB-lite"/>
    </source>
</evidence>
<feature type="domain" description="HTH gntR-type" evidence="5">
    <location>
        <begin position="1"/>
        <end position="69"/>
    </location>
</feature>
<dbReference type="InterPro" id="IPR011663">
    <property type="entry name" value="UTRA"/>
</dbReference>
<reference evidence="7" key="1">
    <citation type="journal article" date="2019" name="Int. J. Syst. Evol. Microbiol.">
        <title>The Global Catalogue of Microorganisms (GCM) 10K type strain sequencing project: providing services to taxonomists for standard genome sequencing and annotation.</title>
        <authorList>
            <consortium name="The Broad Institute Genomics Platform"/>
            <consortium name="The Broad Institute Genome Sequencing Center for Infectious Disease"/>
            <person name="Wu L."/>
            <person name="Ma J."/>
        </authorList>
    </citation>
    <scope>NUCLEOTIDE SEQUENCE [LARGE SCALE GENOMIC DNA]</scope>
    <source>
        <strain evidence="7">CGMCC 4.7093</strain>
    </source>
</reference>
<gene>
    <name evidence="6" type="ORF">ACFPBZ_24890</name>
</gene>
<keyword evidence="2" id="KW-0238">DNA-binding</keyword>
<dbReference type="SUPFAM" id="SSF46785">
    <property type="entry name" value="Winged helix' DNA-binding domain"/>
    <property type="match status" value="1"/>
</dbReference>
<dbReference type="SMART" id="SM00866">
    <property type="entry name" value="UTRA"/>
    <property type="match status" value="1"/>
</dbReference>
<feature type="region of interest" description="Disordered" evidence="4">
    <location>
        <begin position="233"/>
        <end position="264"/>
    </location>
</feature>
<keyword evidence="1" id="KW-0805">Transcription regulation</keyword>
<dbReference type="InterPro" id="IPR000524">
    <property type="entry name" value="Tscrpt_reg_HTH_GntR"/>
</dbReference>
<dbReference type="PROSITE" id="PS50949">
    <property type="entry name" value="HTH_GNTR"/>
    <property type="match status" value="1"/>
</dbReference>
<dbReference type="RefSeq" id="WP_378038806.1">
    <property type="nucleotide sequence ID" value="NZ_JBHSIV010000037.1"/>
</dbReference>
<dbReference type="Pfam" id="PF00392">
    <property type="entry name" value="GntR"/>
    <property type="match status" value="1"/>
</dbReference>
<dbReference type="InterPro" id="IPR028978">
    <property type="entry name" value="Chorismate_lyase_/UTRA_dom_sf"/>
</dbReference>
<dbReference type="CDD" id="cd07377">
    <property type="entry name" value="WHTH_GntR"/>
    <property type="match status" value="1"/>
</dbReference>
<evidence type="ECO:0000313" key="6">
    <source>
        <dbReference type="EMBL" id="MFC5065478.1"/>
    </source>
</evidence>
<comment type="caution">
    <text evidence="6">The sequence shown here is derived from an EMBL/GenBank/DDBJ whole genome shotgun (WGS) entry which is preliminary data.</text>
</comment>
<dbReference type="SUPFAM" id="SSF64288">
    <property type="entry name" value="Chorismate lyase-like"/>
    <property type="match status" value="1"/>
</dbReference>
<dbReference type="EMBL" id="JBHSIV010000037">
    <property type="protein sequence ID" value="MFC5065478.1"/>
    <property type="molecule type" value="Genomic_DNA"/>
</dbReference>
<evidence type="ECO:0000313" key="7">
    <source>
        <dbReference type="Proteomes" id="UP001595947"/>
    </source>
</evidence>
<protein>
    <submittedName>
        <fullName evidence="6">GntR family transcriptional regulator</fullName>
    </submittedName>
</protein>
<keyword evidence="3" id="KW-0804">Transcription</keyword>
<dbReference type="Gene3D" id="1.10.10.10">
    <property type="entry name" value="Winged helix-like DNA-binding domain superfamily/Winged helix DNA-binding domain"/>
    <property type="match status" value="1"/>
</dbReference>
<evidence type="ECO:0000259" key="5">
    <source>
        <dbReference type="PROSITE" id="PS50949"/>
    </source>
</evidence>
<dbReference type="PANTHER" id="PTHR44846">
    <property type="entry name" value="MANNOSYL-D-GLYCERATE TRANSPORT/METABOLISM SYSTEM REPRESSOR MNGR-RELATED"/>
    <property type="match status" value="1"/>
</dbReference>
<dbReference type="InterPro" id="IPR036390">
    <property type="entry name" value="WH_DNA-bd_sf"/>
</dbReference>
<dbReference type="PRINTS" id="PR00035">
    <property type="entry name" value="HTHGNTR"/>
</dbReference>
<sequence>MAVTRSTEVGAKVAALCAELGPGAMLPGERDLSTRFGVSRATVRKALEELMTRRVVERRHGAGTFVRRPAVAQPLMATSFGDDMRRRGLEPSSRLLWWDTVTADTDLAARLEMPGGETVLRVCRVRLADGDPMTLETLHVPSARVPGLTGDDLDGPSSYYEILLDRFGRRIRSGTQSVAPVVLTARDADLLGVAPGAPALRFVRTSRDQRGEVVERVESLARGDRYLIEMDIIPPGDGAQRSSTIGVGDGTPERSSTVVSGERV</sequence>
<keyword evidence="7" id="KW-1185">Reference proteome</keyword>
<dbReference type="Proteomes" id="UP001595947">
    <property type="component" value="Unassembled WGS sequence"/>
</dbReference>
<name>A0ABV9YVG3_9PSEU</name>
<dbReference type="PANTHER" id="PTHR44846:SF1">
    <property type="entry name" value="MANNOSYL-D-GLYCERATE TRANSPORT_METABOLISM SYSTEM REPRESSOR MNGR-RELATED"/>
    <property type="match status" value="1"/>
</dbReference>
<dbReference type="Pfam" id="PF07702">
    <property type="entry name" value="UTRA"/>
    <property type="match status" value="1"/>
</dbReference>
<dbReference type="Gene3D" id="3.40.1410.10">
    <property type="entry name" value="Chorismate lyase-like"/>
    <property type="match status" value="1"/>
</dbReference>
<dbReference type="InterPro" id="IPR050679">
    <property type="entry name" value="Bact_HTH_transcr_reg"/>
</dbReference>
<evidence type="ECO:0000256" key="2">
    <source>
        <dbReference type="ARBA" id="ARBA00023125"/>
    </source>
</evidence>
<proteinExistence type="predicted"/>